<dbReference type="STRING" id="1798542.A3F54_05120"/>
<dbReference type="Proteomes" id="UP000176952">
    <property type="component" value="Unassembled WGS sequence"/>
</dbReference>
<dbReference type="EMBL" id="MHKD01000019">
    <property type="protein sequence ID" value="OGY83732.1"/>
    <property type="molecule type" value="Genomic_DNA"/>
</dbReference>
<comment type="caution">
    <text evidence="1">The sequence shown here is derived from an EMBL/GenBank/DDBJ whole genome shotgun (WGS) entry which is preliminary data.</text>
</comment>
<organism evidence="1 2">
    <name type="scientific">Candidatus Kerfeldbacteria bacterium RIFCSPHIGHO2_12_FULL_48_17</name>
    <dbReference type="NCBI Taxonomy" id="1798542"/>
    <lineage>
        <taxon>Bacteria</taxon>
        <taxon>Candidatus Kerfeldiibacteriota</taxon>
    </lineage>
</organism>
<sequence>MTHDRWIEVKNNILEQFAVNDQGKEEYADQPGFFEFIDFMGPMGEMRLEWSHTPRIVDRRGHTARRGGAHVREEVVYSDQDFVEALHLFKIGGDGGWEEVHNSLFS</sequence>
<accession>A0A1G2B3G8</accession>
<protein>
    <submittedName>
        <fullName evidence="1">Uncharacterized protein</fullName>
    </submittedName>
</protein>
<name>A0A1G2B3G8_9BACT</name>
<evidence type="ECO:0000313" key="1">
    <source>
        <dbReference type="EMBL" id="OGY83732.1"/>
    </source>
</evidence>
<reference evidence="1 2" key="1">
    <citation type="journal article" date="2016" name="Nat. Commun.">
        <title>Thousands of microbial genomes shed light on interconnected biogeochemical processes in an aquifer system.</title>
        <authorList>
            <person name="Anantharaman K."/>
            <person name="Brown C.T."/>
            <person name="Hug L.A."/>
            <person name="Sharon I."/>
            <person name="Castelle C.J."/>
            <person name="Probst A.J."/>
            <person name="Thomas B.C."/>
            <person name="Singh A."/>
            <person name="Wilkins M.J."/>
            <person name="Karaoz U."/>
            <person name="Brodie E.L."/>
            <person name="Williams K.H."/>
            <person name="Hubbard S.S."/>
            <person name="Banfield J.F."/>
        </authorList>
    </citation>
    <scope>NUCLEOTIDE SEQUENCE [LARGE SCALE GENOMIC DNA]</scope>
</reference>
<proteinExistence type="predicted"/>
<evidence type="ECO:0000313" key="2">
    <source>
        <dbReference type="Proteomes" id="UP000176952"/>
    </source>
</evidence>
<dbReference type="AlphaFoldDB" id="A0A1G2B3G8"/>
<gene>
    <name evidence="1" type="ORF">A3F54_05120</name>
</gene>